<keyword evidence="4" id="KW-0326">Glycosidase</keyword>
<keyword evidence="2" id="KW-0732">Signal</keyword>
<dbReference type="Pfam" id="PF17189">
    <property type="entry name" value="Glyco_hydro_30C"/>
    <property type="match status" value="1"/>
</dbReference>
<dbReference type="EMBL" id="BRVP01000039">
    <property type="protein sequence ID" value="GLB54157.1"/>
    <property type="molecule type" value="Genomic_DNA"/>
</dbReference>
<dbReference type="PRINTS" id="PR00843">
    <property type="entry name" value="GLHYDRLASE30"/>
</dbReference>
<evidence type="ECO:0000313" key="8">
    <source>
        <dbReference type="Proteomes" id="UP001143545"/>
    </source>
</evidence>
<dbReference type="PANTHER" id="PTHR11069">
    <property type="entry name" value="GLUCOSYLCERAMIDASE"/>
    <property type="match status" value="1"/>
</dbReference>
<dbReference type="GO" id="GO:0004348">
    <property type="term" value="F:glucosylceramidase activity"/>
    <property type="evidence" value="ECO:0007669"/>
    <property type="project" value="InterPro"/>
</dbReference>
<dbReference type="InterPro" id="IPR017853">
    <property type="entry name" value="GH"/>
</dbReference>
<sequence>MKILVNNIFTILIVAAISLFVSCENKTGQEHTSPRRIKAYVTTFTKEELLKESEITSETSDSIISVINVDSTQQYQTIDGFGYTLTGGSAMLLSKMTPNVRQKLINELFGTTNEAIGVSYLRISIGSSDLDEFPFSYDDLEDGETDSELEHFSLAYDTLYLIPMLKEITQKAPGLKILGSPWSPPKWMKTNNNTIGGSLKPEFYSSYAAYFVKYIKAMEAEGIIINAVTVQNEPLHPGNNPSMLMLPEAQKVFVRDYLGPAFELEKIKTKIVIYDHNADRPDYPMTILNDPEASKYIDGSAFHLYGGDISALSYVHKLHPDKNLYFTEQWVGAPGDFAREMQWHTENLIIGATRNWCKTVLEWNLASDLQQNPHTNGGCDRCLGAVTISNDLVIRNPAYYIIAQASKFIPAGSVRIFSNVPKDIPNVAFKTPDGKIILIAQNSLEKEQVFTLLLNQIEIPVTIPAKAVVTYVY</sequence>
<dbReference type="RefSeq" id="WP_281756541.1">
    <property type="nucleotide sequence ID" value="NZ_BRVP01000039.1"/>
</dbReference>
<keyword evidence="8" id="KW-1185">Reference proteome</keyword>
<dbReference type="InterPro" id="IPR001139">
    <property type="entry name" value="Glyco_hydro_30"/>
</dbReference>
<dbReference type="GO" id="GO:0016020">
    <property type="term" value="C:membrane"/>
    <property type="evidence" value="ECO:0007669"/>
    <property type="project" value="GOC"/>
</dbReference>
<feature type="domain" description="Glycosyl hydrolase family 30 TIM-barrel" evidence="5">
    <location>
        <begin position="78"/>
        <end position="409"/>
    </location>
</feature>
<dbReference type="Pfam" id="PF02055">
    <property type="entry name" value="Glyco_hydro_30"/>
    <property type="match status" value="1"/>
</dbReference>
<dbReference type="Gene3D" id="2.60.40.1180">
    <property type="entry name" value="Golgi alpha-mannosidase II"/>
    <property type="match status" value="1"/>
</dbReference>
<accession>A0A9W6EWN1</accession>
<reference evidence="7" key="1">
    <citation type="submission" date="2022-07" db="EMBL/GenBank/DDBJ databases">
        <title>Taxonomy of Novel Oxalotrophic and Methylotrophic Bacteria.</title>
        <authorList>
            <person name="Sahin N."/>
            <person name="Tani A."/>
        </authorList>
    </citation>
    <scope>NUCLEOTIDE SEQUENCE</scope>
    <source>
        <strain evidence="7">AM327</strain>
    </source>
</reference>
<comment type="caution">
    <text evidence="7">The sequence shown here is derived from an EMBL/GenBank/DDBJ whole genome shotgun (WGS) entry which is preliminary data.</text>
</comment>
<dbReference type="InterPro" id="IPR013780">
    <property type="entry name" value="Glyco_hydro_b"/>
</dbReference>
<dbReference type="PANTHER" id="PTHR11069:SF23">
    <property type="entry name" value="LYSOSOMAL ACID GLUCOSYLCERAMIDASE"/>
    <property type="match status" value="1"/>
</dbReference>
<evidence type="ECO:0000256" key="4">
    <source>
        <dbReference type="RuleBase" id="RU361188"/>
    </source>
</evidence>
<evidence type="ECO:0000256" key="3">
    <source>
        <dbReference type="ARBA" id="ARBA00022801"/>
    </source>
</evidence>
<evidence type="ECO:0000259" key="6">
    <source>
        <dbReference type="Pfam" id="PF17189"/>
    </source>
</evidence>
<feature type="domain" description="Glycosyl hydrolase family 30 beta sandwich" evidence="6">
    <location>
        <begin position="412"/>
        <end position="471"/>
    </location>
</feature>
<evidence type="ECO:0000259" key="5">
    <source>
        <dbReference type="Pfam" id="PF02055"/>
    </source>
</evidence>
<evidence type="ECO:0000256" key="1">
    <source>
        <dbReference type="ARBA" id="ARBA00005382"/>
    </source>
</evidence>
<dbReference type="InterPro" id="IPR033453">
    <property type="entry name" value="Glyco_hydro_30_TIM-barrel"/>
</dbReference>
<dbReference type="GO" id="GO:0006680">
    <property type="term" value="P:glucosylceramide catabolic process"/>
    <property type="evidence" value="ECO:0007669"/>
    <property type="project" value="TreeGrafter"/>
</dbReference>
<dbReference type="SUPFAM" id="SSF51445">
    <property type="entry name" value="(Trans)glycosidases"/>
    <property type="match status" value="1"/>
</dbReference>
<protein>
    <submittedName>
        <fullName evidence="7">Glucosylceramidase</fullName>
    </submittedName>
</protein>
<gene>
    <name evidence="7" type="ORF">NBRC110019_31980</name>
</gene>
<dbReference type="Gene3D" id="3.20.20.80">
    <property type="entry name" value="Glycosidases"/>
    <property type="match status" value="1"/>
</dbReference>
<name>A0A9W6EWN1_9FLAO</name>
<comment type="similarity">
    <text evidence="1 4">Belongs to the glycosyl hydrolase 30 family.</text>
</comment>
<proteinExistence type="inferred from homology"/>
<dbReference type="Proteomes" id="UP001143545">
    <property type="component" value="Unassembled WGS sequence"/>
</dbReference>
<organism evidence="7 8">
    <name type="scientific">Neptunitalea chrysea</name>
    <dbReference type="NCBI Taxonomy" id="1647581"/>
    <lineage>
        <taxon>Bacteria</taxon>
        <taxon>Pseudomonadati</taxon>
        <taxon>Bacteroidota</taxon>
        <taxon>Flavobacteriia</taxon>
        <taxon>Flavobacteriales</taxon>
        <taxon>Flavobacteriaceae</taxon>
        <taxon>Neptunitalea</taxon>
    </lineage>
</organism>
<dbReference type="InterPro" id="IPR033452">
    <property type="entry name" value="GH30_C"/>
</dbReference>
<keyword evidence="3 4" id="KW-0378">Hydrolase</keyword>
<dbReference type="PROSITE" id="PS51257">
    <property type="entry name" value="PROKAR_LIPOPROTEIN"/>
    <property type="match status" value="1"/>
</dbReference>
<dbReference type="AlphaFoldDB" id="A0A9W6EWN1"/>
<evidence type="ECO:0000256" key="2">
    <source>
        <dbReference type="ARBA" id="ARBA00022729"/>
    </source>
</evidence>
<evidence type="ECO:0000313" key="7">
    <source>
        <dbReference type="EMBL" id="GLB54157.1"/>
    </source>
</evidence>